<evidence type="ECO:0000313" key="2">
    <source>
        <dbReference type="Proteomes" id="UP000018872"/>
    </source>
</evidence>
<accession>W2CCH4</accession>
<comment type="caution">
    <text evidence="1">The sequence shown here is derived from an EMBL/GenBank/DDBJ whole genome shotgun (WGS) entry which is preliminary data.</text>
</comment>
<dbReference type="EMBL" id="AYYC01000600">
    <property type="protein sequence ID" value="ETK04934.1"/>
    <property type="molecule type" value="Genomic_DNA"/>
</dbReference>
<gene>
    <name evidence="1" type="ORF">T229_06455</name>
</gene>
<organism evidence="1 2">
    <name type="scientific">Tannerella sp. oral taxon BU063 isolate Cell 5</name>
    <dbReference type="NCBI Taxonomy" id="1410950"/>
    <lineage>
        <taxon>Bacteria</taxon>
        <taxon>Pseudomonadati</taxon>
        <taxon>Bacteroidota</taxon>
        <taxon>Bacteroidia</taxon>
        <taxon>Bacteroidales</taxon>
        <taxon>Tannerellaceae</taxon>
        <taxon>Tannerella</taxon>
    </lineage>
</organism>
<reference evidence="1 2" key="1">
    <citation type="submission" date="2013-11" db="EMBL/GenBank/DDBJ databases">
        <title>Single cell genomics of uncultured Tannerella BU063 (oral taxon 286).</title>
        <authorList>
            <person name="Beall C.J."/>
            <person name="Campbell A.G."/>
            <person name="Griffen A.L."/>
            <person name="Podar M."/>
            <person name="Leys E.J."/>
        </authorList>
    </citation>
    <scope>NUCLEOTIDE SEQUENCE [LARGE SCALE GENOMIC DNA]</scope>
    <source>
        <strain evidence="1">Cell 5</strain>
    </source>
</reference>
<dbReference type="Proteomes" id="UP000018872">
    <property type="component" value="Unassembled WGS sequence"/>
</dbReference>
<protein>
    <submittedName>
        <fullName evidence="1">Uncharacterized protein</fullName>
    </submittedName>
</protein>
<name>W2CCH4_9BACT</name>
<dbReference type="PATRIC" id="fig|1410950.3.peg.825"/>
<proteinExistence type="predicted"/>
<evidence type="ECO:0000313" key="1">
    <source>
        <dbReference type="EMBL" id="ETK04934.1"/>
    </source>
</evidence>
<dbReference type="AlphaFoldDB" id="W2CCH4"/>
<sequence>MLATVLQTPDSFSEYLQRPCKLQKVFRGICSIPAEAKKFFAAFAAFLQSPKSFS</sequence>